<accession>A0A2W4TSF8</accession>
<organism evidence="3 4">
    <name type="scientific">Leptolyngbya foveolarum</name>
    <dbReference type="NCBI Taxonomy" id="47253"/>
    <lineage>
        <taxon>Bacteria</taxon>
        <taxon>Bacillati</taxon>
        <taxon>Cyanobacteriota</taxon>
        <taxon>Cyanophyceae</taxon>
        <taxon>Leptolyngbyales</taxon>
        <taxon>Leptolyngbyaceae</taxon>
        <taxon>Leptolyngbya group</taxon>
        <taxon>Leptolyngbya</taxon>
    </lineage>
</organism>
<dbReference type="InterPro" id="IPR004437">
    <property type="entry name" value="ParB/RepB/Spo0J"/>
</dbReference>
<dbReference type="PANTHER" id="PTHR33375">
    <property type="entry name" value="CHROMOSOME-PARTITIONING PROTEIN PARB-RELATED"/>
    <property type="match status" value="1"/>
</dbReference>
<dbReference type="Proteomes" id="UP000249354">
    <property type="component" value="Unassembled WGS sequence"/>
</dbReference>
<reference evidence="4" key="1">
    <citation type="submission" date="2018-04" db="EMBL/GenBank/DDBJ databases">
        <authorList>
            <person name="Cornet L."/>
        </authorList>
    </citation>
    <scope>NUCLEOTIDE SEQUENCE [LARGE SCALE GENOMIC DNA]</scope>
</reference>
<dbReference type="InterPro" id="IPR003115">
    <property type="entry name" value="ParB_N"/>
</dbReference>
<dbReference type="GO" id="GO:0007059">
    <property type="term" value="P:chromosome segregation"/>
    <property type="evidence" value="ECO:0007669"/>
    <property type="project" value="TreeGrafter"/>
</dbReference>
<dbReference type="Pfam" id="PF17762">
    <property type="entry name" value="HTH_ParB"/>
    <property type="match status" value="1"/>
</dbReference>
<comment type="similarity">
    <text evidence="1">Belongs to the ParB family.</text>
</comment>
<dbReference type="EMBL" id="QBMC01000235">
    <property type="protein sequence ID" value="PZO09947.1"/>
    <property type="molecule type" value="Genomic_DNA"/>
</dbReference>
<dbReference type="InterPro" id="IPR050336">
    <property type="entry name" value="Chromosome_partition/occlusion"/>
</dbReference>
<proteinExistence type="inferred from homology"/>
<dbReference type="SUPFAM" id="SSF109709">
    <property type="entry name" value="KorB DNA-binding domain-like"/>
    <property type="match status" value="1"/>
</dbReference>
<name>A0A2W4TSF8_9CYAN</name>
<dbReference type="GO" id="GO:0003677">
    <property type="term" value="F:DNA binding"/>
    <property type="evidence" value="ECO:0007669"/>
    <property type="project" value="InterPro"/>
</dbReference>
<dbReference type="NCBIfam" id="TIGR00180">
    <property type="entry name" value="parB_part"/>
    <property type="match status" value="1"/>
</dbReference>
<reference evidence="3 4" key="2">
    <citation type="submission" date="2018-06" db="EMBL/GenBank/DDBJ databases">
        <title>Metagenomic assembly of (sub)arctic Cyanobacteria and their associated microbiome from non-axenic cultures.</title>
        <authorList>
            <person name="Baurain D."/>
        </authorList>
    </citation>
    <scope>NUCLEOTIDE SEQUENCE [LARGE SCALE GENOMIC DNA]</scope>
    <source>
        <strain evidence="3">ULC129bin1</strain>
    </source>
</reference>
<dbReference type="Pfam" id="PF02195">
    <property type="entry name" value="ParB_N"/>
    <property type="match status" value="1"/>
</dbReference>
<dbReference type="AlphaFoldDB" id="A0A2W4TSF8"/>
<dbReference type="InterPro" id="IPR041468">
    <property type="entry name" value="HTH_ParB/Spo0J"/>
</dbReference>
<evidence type="ECO:0000259" key="2">
    <source>
        <dbReference type="SMART" id="SM00470"/>
    </source>
</evidence>
<feature type="domain" description="ParB-like N-terminal" evidence="2">
    <location>
        <begin position="37"/>
        <end position="127"/>
    </location>
</feature>
<evidence type="ECO:0000313" key="3">
    <source>
        <dbReference type="EMBL" id="PZO09947.1"/>
    </source>
</evidence>
<dbReference type="SMART" id="SM00470">
    <property type="entry name" value="ParB"/>
    <property type="match status" value="1"/>
</dbReference>
<comment type="caution">
    <text evidence="3">The sequence shown here is derived from an EMBL/GenBank/DDBJ whole genome shotgun (WGS) entry which is preliminary data.</text>
</comment>
<sequence length="316" mass="35231">MNKKSQESFDLSGRGVLSGFLSGQPAVQKRAEDTATELIAIGKIVKSPLQPRQFFAQASIDSLTKAFKAHGFRGALNVRPLAHGTYELVAGERRWRAAQQAQLETVRCIVDTYTDEEALEFALMENLQREDLSKLEETEGILHFIEVKLGIAREQAISIVRTEGHSDKASRSDVAPSEEMKEIEALLSLFNIGLQTFRTKNLRTLSLPDDLKAAHLEQGLSYSSALELSKLKNDDERQVLLTEALKEGLSVRDIKSQVQNVLAERDSSSNHKNTNLVKRFDKMAKQVKNQGNAIKTGKAKRIEKLLSELESLLSED</sequence>
<protein>
    <submittedName>
        <fullName evidence="3">Chromosome partitioning protein ParB</fullName>
    </submittedName>
</protein>
<dbReference type="Gene3D" id="1.10.10.2830">
    <property type="match status" value="1"/>
</dbReference>
<evidence type="ECO:0000313" key="4">
    <source>
        <dbReference type="Proteomes" id="UP000249354"/>
    </source>
</evidence>
<dbReference type="GO" id="GO:0005694">
    <property type="term" value="C:chromosome"/>
    <property type="evidence" value="ECO:0007669"/>
    <property type="project" value="TreeGrafter"/>
</dbReference>
<evidence type="ECO:0000256" key="1">
    <source>
        <dbReference type="ARBA" id="ARBA00006295"/>
    </source>
</evidence>
<dbReference type="InterPro" id="IPR036086">
    <property type="entry name" value="ParB/Sulfiredoxin_sf"/>
</dbReference>
<gene>
    <name evidence="3" type="ORF">DCF25_21195</name>
</gene>
<dbReference type="PANTHER" id="PTHR33375:SF7">
    <property type="entry name" value="CHROMOSOME 2-PARTITIONING PROTEIN PARB-RELATED"/>
    <property type="match status" value="1"/>
</dbReference>
<dbReference type="Gene3D" id="3.90.1530.30">
    <property type="match status" value="1"/>
</dbReference>
<dbReference type="SUPFAM" id="SSF110849">
    <property type="entry name" value="ParB/Sulfiredoxin"/>
    <property type="match status" value="1"/>
</dbReference>